<dbReference type="EC" id="6.1.1.15" evidence="2"/>
<proteinExistence type="inferred from homology"/>
<evidence type="ECO:0000256" key="5">
    <source>
        <dbReference type="ARBA" id="ARBA00022840"/>
    </source>
</evidence>
<dbReference type="InterPro" id="IPR006195">
    <property type="entry name" value="aa-tRNA-synth_II"/>
</dbReference>
<dbReference type="PANTHER" id="PTHR42753">
    <property type="entry name" value="MITOCHONDRIAL RIBOSOME PROTEIN L39/PROLYL-TRNA LIGASE FAMILY MEMBER"/>
    <property type="match status" value="1"/>
</dbReference>
<reference evidence="11 12" key="1">
    <citation type="journal article" date="2011" name="Proc. Natl. Acad. Sci. U.S.A.">
        <title>Genome and transcriptome analyses of the mountain pine beetle-fungal symbiont Grosmannia clavigera, a lodgepole pine pathogen.</title>
        <authorList>
            <person name="DiGuistini S."/>
            <person name="Wang Y."/>
            <person name="Liao N.Y."/>
            <person name="Taylor G."/>
            <person name="Tanguay P."/>
            <person name="Feau N."/>
            <person name="Henrissat B."/>
            <person name="Chan S.K."/>
            <person name="Hesse-Orce U."/>
            <person name="Alamouti S.M."/>
            <person name="Tsui C.K.M."/>
            <person name="Docking R.T."/>
            <person name="Levasseur A."/>
            <person name="Haridas S."/>
            <person name="Robertson G."/>
            <person name="Birol I."/>
            <person name="Holt R.A."/>
            <person name="Marra M.A."/>
            <person name="Hamelin R.C."/>
            <person name="Hirst M."/>
            <person name="Jones S.J.M."/>
            <person name="Bohlmann J."/>
            <person name="Breuil C."/>
        </authorList>
    </citation>
    <scope>NUCLEOTIDE SEQUENCE [LARGE SCALE GENOMIC DNA]</scope>
    <source>
        <strain evidence="12">kw1407 / UAMH 11150</strain>
    </source>
</reference>
<dbReference type="EMBL" id="GL629735">
    <property type="protein sequence ID" value="EFX06114.1"/>
    <property type="molecule type" value="Genomic_DNA"/>
</dbReference>
<keyword evidence="4" id="KW-0547">Nucleotide-binding</keyword>
<dbReference type="InterPro" id="IPR036621">
    <property type="entry name" value="Anticodon-bd_dom_sf"/>
</dbReference>
<keyword evidence="6" id="KW-0648">Protein biosynthesis</keyword>
<name>F0X9C0_GROCL</name>
<comment type="similarity">
    <text evidence="1">Belongs to the class-II aminoacyl-tRNA synthetase family.</text>
</comment>
<evidence type="ECO:0000256" key="6">
    <source>
        <dbReference type="ARBA" id="ARBA00022917"/>
    </source>
</evidence>
<dbReference type="AlphaFoldDB" id="F0X9C0"/>
<dbReference type="InParanoid" id="F0X9C0"/>
<evidence type="ECO:0000313" key="11">
    <source>
        <dbReference type="EMBL" id="EFX06114.1"/>
    </source>
</evidence>
<dbReference type="GO" id="GO:0004827">
    <property type="term" value="F:proline-tRNA ligase activity"/>
    <property type="evidence" value="ECO:0007669"/>
    <property type="project" value="UniProtKB-EC"/>
</dbReference>
<dbReference type="OrthoDB" id="10267474at2759"/>
<dbReference type="InterPro" id="IPR004154">
    <property type="entry name" value="Anticodon-bd"/>
</dbReference>
<dbReference type="GO" id="GO:0006433">
    <property type="term" value="P:prolyl-tRNA aminoacylation"/>
    <property type="evidence" value="ECO:0007669"/>
    <property type="project" value="InterPro"/>
</dbReference>
<evidence type="ECO:0000256" key="3">
    <source>
        <dbReference type="ARBA" id="ARBA00022598"/>
    </source>
</evidence>
<dbReference type="InterPro" id="IPR002314">
    <property type="entry name" value="aa-tRNA-synt_IIb"/>
</dbReference>
<dbReference type="FunCoup" id="F0X9C0">
    <property type="interactions" value="365"/>
</dbReference>
<evidence type="ECO:0000259" key="10">
    <source>
        <dbReference type="PROSITE" id="PS50862"/>
    </source>
</evidence>
<dbReference type="Proteomes" id="UP000007796">
    <property type="component" value="Unassembled WGS sequence"/>
</dbReference>
<dbReference type="PRINTS" id="PR01046">
    <property type="entry name" value="TRNASYNTHPRO"/>
</dbReference>
<dbReference type="Gene3D" id="3.40.50.800">
    <property type="entry name" value="Anticodon-binding domain"/>
    <property type="match status" value="1"/>
</dbReference>
<comment type="catalytic activity">
    <reaction evidence="9">
        <text>tRNA(Pro) + L-proline + ATP = L-prolyl-tRNA(Pro) + AMP + diphosphate</text>
        <dbReference type="Rhea" id="RHEA:14305"/>
        <dbReference type="Rhea" id="RHEA-COMP:9700"/>
        <dbReference type="Rhea" id="RHEA-COMP:9702"/>
        <dbReference type="ChEBI" id="CHEBI:30616"/>
        <dbReference type="ChEBI" id="CHEBI:33019"/>
        <dbReference type="ChEBI" id="CHEBI:60039"/>
        <dbReference type="ChEBI" id="CHEBI:78442"/>
        <dbReference type="ChEBI" id="CHEBI:78532"/>
        <dbReference type="ChEBI" id="CHEBI:456215"/>
        <dbReference type="EC" id="6.1.1.15"/>
    </reaction>
</comment>
<dbReference type="InterPro" id="IPR045864">
    <property type="entry name" value="aa-tRNA-synth_II/BPL/LPL"/>
</dbReference>
<dbReference type="STRING" id="655863.F0X9C0"/>
<dbReference type="RefSeq" id="XP_014175596.1">
    <property type="nucleotide sequence ID" value="XM_014320121.1"/>
</dbReference>
<dbReference type="GO" id="GO:0005524">
    <property type="term" value="F:ATP binding"/>
    <property type="evidence" value="ECO:0007669"/>
    <property type="project" value="UniProtKB-KW"/>
</dbReference>
<evidence type="ECO:0000256" key="2">
    <source>
        <dbReference type="ARBA" id="ARBA00012831"/>
    </source>
</evidence>
<keyword evidence="12" id="KW-1185">Reference proteome</keyword>
<dbReference type="PANTHER" id="PTHR42753:SF2">
    <property type="entry name" value="PROLINE--TRNA LIGASE"/>
    <property type="match status" value="1"/>
</dbReference>
<dbReference type="SUPFAM" id="SSF52954">
    <property type="entry name" value="Class II aaRS ABD-related"/>
    <property type="match status" value="1"/>
</dbReference>
<evidence type="ECO:0000256" key="1">
    <source>
        <dbReference type="ARBA" id="ARBA00008226"/>
    </source>
</evidence>
<dbReference type="InterPro" id="IPR050062">
    <property type="entry name" value="Pro-tRNA_synthetase"/>
</dbReference>
<dbReference type="PROSITE" id="PS50862">
    <property type="entry name" value="AA_TRNA_LIGASE_II"/>
    <property type="match status" value="1"/>
</dbReference>
<sequence>MAPGWRPRLVLRPALPRVALASSNGRIGQRAGISGRQLHVDHRNRLTQFWVPPPQVALKDAKQNEESHAKLVRAGFFRQAHSGVFHMLPLGLRVQDKIEALVDKHMRSIGASRVALSSITSAGLWERSGRLGSVKPELFQFEDRKQAKFLLAPTHEEEITELVAQSVHSYRDLPLRLYQITRKYRDEMRPRYGILRSREFIMKDLYTFDTTVEAALATYEQVRAAYAAIFAELRVPVRVARASSGDMGGDLSHEYHLAASLGEDDVASCRACGFAGNTEITHIGPDSRPARSGDDCPDCGAAGSLQVERAIELGHTFYLGTRYSEPLNVRVQGDQNTPATSTITPLMGCYGIGISRILGAVADHLADPTGLRWPRAIAPFEVAVVAAGGSPLAQVAERVYDELTANTETRLDALLDDRPAASLPYKLKDADLTGYPVVVIVGAAWRRSTATATDSSAPNISLDGLCEVQCRQLGLRQDVPLSELKTFVSGLLAQL</sequence>
<evidence type="ECO:0000256" key="8">
    <source>
        <dbReference type="ARBA" id="ARBA00029731"/>
    </source>
</evidence>
<keyword evidence="7 11" id="KW-0030">Aminoacyl-tRNA synthetase</keyword>
<keyword evidence="5" id="KW-0067">ATP-binding</keyword>
<dbReference type="GeneID" id="25977366"/>
<protein>
    <recommendedName>
        <fullName evidence="2">proline--tRNA ligase</fullName>
        <ecNumber evidence="2">6.1.1.15</ecNumber>
    </recommendedName>
    <alternativeName>
        <fullName evidence="8">Prolyl-tRNA synthetase</fullName>
    </alternativeName>
</protein>
<evidence type="ECO:0000256" key="9">
    <source>
        <dbReference type="ARBA" id="ARBA00047671"/>
    </source>
</evidence>
<organism evidence="12">
    <name type="scientific">Grosmannia clavigera (strain kw1407 / UAMH 11150)</name>
    <name type="common">Blue stain fungus</name>
    <name type="synonym">Graphiocladiella clavigera</name>
    <dbReference type="NCBI Taxonomy" id="655863"/>
    <lineage>
        <taxon>Eukaryota</taxon>
        <taxon>Fungi</taxon>
        <taxon>Dikarya</taxon>
        <taxon>Ascomycota</taxon>
        <taxon>Pezizomycotina</taxon>
        <taxon>Sordariomycetes</taxon>
        <taxon>Sordariomycetidae</taxon>
        <taxon>Ophiostomatales</taxon>
        <taxon>Ophiostomataceae</taxon>
        <taxon>Leptographium</taxon>
    </lineage>
</organism>
<dbReference type="Pfam" id="PF00587">
    <property type="entry name" value="tRNA-synt_2b"/>
    <property type="match status" value="1"/>
</dbReference>
<dbReference type="Pfam" id="PF03129">
    <property type="entry name" value="HGTP_anticodon"/>
    <property type="match status" value="1"/>
</dbReference>
<dbReference type="CDD" id="cd00779">
    <property type="entry name" value="ProRS_core_prok"/>
    <property type="match status" value="1"/>
</dbReference>
<evidence type="ECO:0000313" key="12">
    <source>
        <dbReference type="Proteomes" id="UP000007796"/>
    </source>
</evidence>
<dbReference type="InterPro" id="IPR002316">
    <property type="entry name" value="Pro-tRNA-ligase_IIa"/>
</dbReference>
<accession>F0X9C0</accession>
<evidence type="ECO:0000256" key="4">
    <source>
        <dbReference type="ARBA" id="ARBA00022741"/>
    </source>
</evidence>
<dbReference type="InterPro" id="IPR033730">
    <property type="entry name" value="ProRS_core_prok"/>
</dbReference>
<gene>
    <name evidence="11" type="ORF">CMQ_4183</name>
</gene>
<dbReference type="SUPFAM" id="SSF55681">
    <property type="entry name" value="Class II aaRS and biotin synthetases"/>
    <property type="match status" value="1"/>
</dbReference>
<feature type="domain" description="Aminoacyl-transfer RNA synthetases class-II family profile" evidence="10">
    <location>
        <begin position="91"/>
        <end position="379"/>
    </location>
</feature>
<dbReference type="GO" id="GO:0005739">
    <property type="term" value="C:mitochondrion"/>
    <property type="evidence" value="ECO:0007669"/>
    <property type="project" value="TreeGrafter"/>
</dbReference>
<keyword evidence="3" id="KW-0436">Ligase</keyword>
<dbReference type="Gene3D" id="3.30.930.10">
    <property type="entry name" value="Bira Bifunctional Protein, Domain 2"/>
    <property type="match status" value="1"/>
</dbReference>
<dbReference type="HOGENOM" id="CLU_016739_4_2_1"/>
<evidence type="ECO:0000256" key="7">
    <source>
        <dbReference type="ARBA" id="ARBA00023146"/>
    </source>
</evidence>
<dbReference type="eggNOG" id="KOG2324">
    <property type="taxonomic scope" value="Eukaryota"/>
</dbReference>